<evidence type="ECO:0000313" key="2">
    <source>
        <dbReference type="EMBL" id="CAK1549933.1"/>
    </source>
</evidence>
<gene>
    <name evidence="2" type="ORF">LNINA_LOCUS9191</name>
</gene>
<comment type="caution">
    <text evidence="2">The sequence shown here is derived from an EMBL/GenBank/DDBJ whole genome shotgun (WGS) entry which is preliminary data.</text>
</comment>
<evidence type="ECO:0000313" key="3">
    <source>
        <dbReference type="Proteomes" id="UP001497472"/>
    </source>
</evidence>
<organism evidence="2 3">
    <name type="scientific">Leptosia nina</name>
    <dbReference type="NCBI Taxonomy" id="320188"/>
    <lineage>
        <taxon>Eukaryota</taxon>
        <taxon>Metazoa</taxon>
        <taxon>Ecdysozoa</taxon>
        <taxon>Arthropoda</taxon>
        <taxon>Hexapoda</taxon>
        <taxon>Insecta</taxon>
        <taxon>Pterygota</taxon>
        <taxon>Neoptera</taxon>
        <taxon>Endopterygota</taxon>
        <taxon>Lepidoptera</taxon>
        <taxon>Glossata</taxon>
        <taxon>Ditrysia</taxon>
        <taxon>Papilionoidea</taxon>
        <taxon>Pieridae</taxon>
        <taxon>Pierinae</taxon>
        <taxon>Leptosia</taxon>
    </lineage>
</organism>
<keyword evidence="3" id="KW-1185">Reference proteome</keyword>
<dbReference type="Proteomes" id="UP001497472">
    <property type="component" value="Unassembled WGS sequence"/>
</dbReference>
<sequence length="238" mass="26257">MSGVGAPPPRPSMSGRKCRRPTAQPGSIIILAHICSGLDLLEKPARSPPRPRGRSNSETANFAQFIKLSYRGAISESERNIAARDRVCNTRSIHRARTSAAHPSSSRPTPPAQLTTYRYLANNAVSGFAGTRCPASRRRRALPHDRDYRAPSVIPIFIGDAHKYAGQVISLYQMNGRASHVEGRPPRLTRKRLHETWRGRHPVSPSFIIKKQKNAGALSLLAAVRLSYERNAVLIGIF</sequence>
<evidence type="ECO:0000256" key="1">
    <source>
        <dbReference type="SAM" id="MobiDB-lite"/>
    </source>
</evidence>
<feature type="compositionally biased region" description="Pro residues" evidence="1">
    <location>
        <begin position="1"/>
        <end position="11"/>
    </location>
</feature>
<feature type="region of interest" description="Disordered" evidence="1">
    <location>
        <begin position="1"/>
        <end position="22"/>
    </location>
</feature>
<proteinExistence type="predicted"/>
<accession>A0AAV1JM00</accession>
<protein>
    <submittedName>
        <fullName evidence="2">Uncharacterized protein</fullName>
    </submittedName>
</protein>
<dbReference type="EMBL" id="CAVLEF010000040">
    <property type="protein sequence ID" value="CAK1549933.1"/>
    <property type="molecule type" value="Genomic_DNA"/>
</dbReference>
<name>A0AAV1JM00_9NEOP</name>
<dbReference type="AlphaFoldDB" id="A0AAV1JM00"/>
<reference evidence="2 3" key="1">
    <citation type="submission" date="2023-11" db="EMBL/GenBank/DDBJ databases">
        <authorList>
            <person name="Okamura Y."/>
        </authorList>
    </citation>
    <scope>NUCLEOTIDE SEQUENCE [LARGE SCALE GENOMIC DNA]</scope>
</reference>